<evidence type="ECO:0000313" key="3">
    <source>
        <dbReference type="Proteomes" id="UP000825729"/>
    </source>
</evidence>
<name>A0AAV7F0F4_ARIFI</name>
<dbReference type="Proteomes" id="UP000825729">
    <property type="component" value="Unassembled WGS sequence"/>
</dbReference>
<evidence type="ECO:0000256" key="1">
    <source>
        <dbReference type="SAM" id="MobiDB-lite"/>
    </source>
</evidence>
<evidence type="ECO:0000313" key="2">
    <source>
        <dbReference type="EMBL" id="KAG9454379.1"/>
    </source>
</evidence>
<feature type="compositionally biased region" description="Basic residues" evidence="1">
    <location>
        <begin position="22"/>
        <end position="31"/>
    </location>
</feature>
<keyword evidence="3" id="KW-1185">Reference proteome</keyword>
<organism evidence="2 3">
    <name type="scientific">Aristolochia fimbriata</name>
    <name type="common">White veined hardy Dutchman's pipe vine</name>
    <dbReference type="NCBI Taxonomy" id="158543"/>
    <lineage>
        <taxon>Eukaryota</taxon>
        <taxon>Viridiplantae</taxon>
        <taxon>Streptophyta</taxon>
        <taxon>Embryophyta</taxon>
        <taxon>Tracheophyta</taxon>
        <taxon>Spermatophyta</taxon>
        <taxon>Magnoliopsida</taxon>
        <taxon>Magnoliidae</taxon>
        <taxon>Piperales</taxon>
        <taxon>Aristolochiaceae</taxon>
        <taxon>Aristolochia</taxon>
    </lineage>
</organism>
<proteinExistence type="predicted"/>
<gene>
    <name evidence="2" type="ORF">H6P81_007283</name>
</gene>
<accession>A0AAV7F0F4</accession>
<reference evidence="2 3" key="1">
    <citation type="submission" date="2021-07" db="EMBL/GenBank/DDBJ databases">
        <title>The Aristolochia fimbriata genome: insights into angiosperm evolution, floral development and chemical biosynthesis.</title>
        <authorList>
            <person name="Jiao Y."/>
        </authorList>
    </citation>
    <scope>NUCLEOTIDE SEQUENCE [LARGE SCALE GENOMIC DNA]</scope>
    <source>
        <strain evidence="2">IBCAS-2021</strain>
        <tissue evidence="2">Leaf</tissue>
    </source>
</reference>
<feature type="region of interest" description="Disordered" evidence="1">
    <location>
        <begin position="1"/>
        <end position="35"/>
    </location>
</feature>
<dbReference type="AlphaFoldDB" id="A0AAV7F0F4"/>
<sequence>MEARPTVEAPASGRGPIEKATVSRHYKRKVNPSRAMNAPYVRRRTHAREQRRQIAKHS</sequence>
<protein>
    <submittedName>
        <fullName evidence="2">Uncharacterized protein</fullName>
    </submittedName>
</protein>
<comment type="caution">
    <text evidence="2">The sequence shown here is derived from an EMBL/GenBank/DDBJ whole genome shotgun (WGS) entry which is preliminary data.</text>
</comment>
<dbReference type="EMBL" id="JAINDJ010000003">
    <property type="protein sequence ID" value="KAG9454379.1"/>
    <property type="molecule type" value="Genomic_DNA"/>
</dbReference>